<proteinExistence type="inferred from homology"/>
<evidence type="ECO:0000256" key="2">
    <source>
        <dbReference type="ARBA" id="ARBA00023015"/>
    </source>
</evidence>
<evidence type="ECO:0000259" key="7">
    <source>
        <dbReference type="Pfam" id="PF08281"/>
    </source>
</evidence>
<dbReference type="InterPro" id="IPR039425">
    <property type="entry name" value="RNA_pol_sigma-70-like"/>
</dbReference>
<keyword evidence="3" id="KW-0731">Sigma factor</keyword>
<comment type="similarity">
    <text evidence="1">Belongs to the sigma-70 factor family. ECF subfamily.</text>
</comment>
<keyword evidence="4" id="KW-0238">DNA-binding</keyword>
<dbReference type="InterPro" id="IPR013324">
    <property type="entry name" value="RNA_pol_sigma_r3/r4-like"/>
</dbReference>
<dbReference type="SUPFAM" id="SSF88946">
    <property type="entry name" value="Sigma2 domain of RNA polymerase sigma factors"/>
    <property type="match status" value="1"/>
</dbReference>
<evidence type="ECO:0000256" key="4">
    <source>
        <dbReference type="ARBA" id="ARBA00023125"/>
    </source>
</evidence>
<dbReference type="Gene3D" id="1.10.10.10">
    <property type="entry name" value="Winged helix-like DNA-binding domain superfamily/Winged helix DNA-binding domain"/>
    <property type="match status" value="1"/>
</dbReference>
<evidence type="ECO:0000256" key="5">
    <source>
        <dbReference type="ARBA" id="ARBA00023163"/>
    </source>
</evidence>
<keyword evidence="2" id="KW-0805">Transcription regulation</keyword>
<comment type="caution">
    <text evidence="8">The sequence shown here is derived from an EMBL/GenBank/DDBJ whole genome shotgun (WGS) entry which is preliminary data.</text>
</comment>
<accession>A0A7V1D2D9</accession>
<protein>
    <submittedName>
        <fullName evidence="8">RNA polymerase sigma factor</fullName>
    </submittedName>
</protein>
<dbReference type="EMBL" id="DRGM01000185">
    <property type="protein sequence ID" value="HEA18420.1"/>
    <property type="molecule type" value="Genomic_DNA"/>
</dbReference>
<evidence type="ECO:0000256" key="3">
    <source>
        <dbReference type="ARBA" id="ARBA00023082"/>
    </source>
</evidence>
<dbReference type="GO" id="GO:0003677">
    <property type="term" value="F:DNA binding"/>
    <property type="evidence" value="ECO:0007669"/>
    <property type="project" value="UniProtKB-KW"/>
</dbReference>
<reference evidence="8" key="1">
    <citation type="journal article" date="2020" name="mSystems">
        <title>Genome- and Community-Level Interaction Insights into Carbon Utilization and Element Cycling Functions of Hydrothermarchaeota in Hydrothermal Sediment.</title>
        <authorList>
            <person name="Zhou Z."/>
            <person name="Liu Y."/>
            <person name="Xu W."/>
            <person name="Pan J."/>
            <person name="Luo Z.H."/>
            <person name="Li M."/>
        </authorList>
    </citation>
    <scope>NUCLEOTIDE SEQUENCE [LARGE SCALE GENOMIC DNA]</scope>
    <source>
        <strain evidence="8">HyVt-346</strain>
    </source>
</reference>
<dbReference type="Pfam" id="PF08281">
    <property type="entry name" value="Sigma70_r4_2"/>
    <property type="match status" value="1"/>
</dbReference>
<feature type="domain" description="RNA polymerase sigma-70 region 2" evidence="6">
    <location>
        <begin position="14"/>
        <end position="72"/>
    </location>
</feature>
<dbReference type="InterPro" id="IPR014284">
    <property type="entry name" value="RNA_pol_sigma-70_dom"/>
</dbReference>
<evidence type="ECO:0000313" key="8">
    <source>
        <dbReference type="EMBL" id="HEA18420.1"/>
    </source>
</evidence>
<sequence>MTRKLALSTTFLELSSQLRRFVSRIVQPDDVEDIVQETFVKSYQADLKQDIKYARSYMLKTAKHLALNHIAKWDNQQCDSLDTSDDYQQSLKSMQLEDEVTSKERFLLFCRATEQLSQPVRKCFILKKVYGMSQKEIAAHMKLSESTVEKHIAKGLLQSMHYMQQHEQLGEQHNPTIKPARRVGK</sequence>
<evidence type="ECO:0000259" key="6">
    <source>
        <dbReference type="Pfam" id="PF04542"/>
    </source>
</evidence>
<evidence type="ECO:0000256" key="1">
    <source>
        <dbReference type="ARBA" id="ARBA00010641"/>
    </source>
</evidence>
<dbReference type="AlphaFoldDB" id="A0A7V1D2D9"/>
<dbReference type="Proteomes" id="UP000886188">
    <property type="component" value="Unassembled WGS sequence"/>
</dbReference>
<organism evidence="8">
    <name type="scientific">Pseudoalteromonas prydzensis</name>
    <dbReference type="NCBI Taxonomy" id="182141"/>
    <lineage>
        <taxon>Bacteria</taxon>
        <taxon>Pseudomonadati</taxon>
        <taxon>Pseudomonadota</taxon>
        <taxon>Gammaproteobacteria</taxon>
        <taxon>Alteromonadales</taxon>
        <taxon>Pseudoalteromonadaceae</taxon>
        <taxon>Pseudoalteromonas</taxon>
    </lineage>
</organism>
<dbReference type="SUPFAM" id="SSF88659">
    <property type="entry name" value="Sigma3 and sigma4 domains of RNA polymerase sigma factors"/>
    <property type="match status" value="1"/>
</dbReference>
<name>A0A7V1D2D9_9GAMM</name>
<dbReference type="InterPro" id="IPR013325">
    <property type="entry name" value="RNA_pol_sigma_r2"/>
</dbReference>
<dbReference type="RefSeq" id="WP_304184591.1">
    <property type="nucleotide sequence ID" value="NZ_DRGM01000185.1"/>
</dbReference>
<dbReference type="InterPro" id="IPR013249">
    <property type="entry name" value="RNA_pol_sigma70_r4_t2"/>
</dbReference>
<dbReference type="GO" id="GO:0016987">
    <property type="term" value="F:sigma factor activity"/>
    <property type="evidence" value="ECO:0007669"/>
    <property type="project" value="UniProtKB-KW"/>
</dbReference>
<dbReference type="GO" id="GO:0006352">
    <property type="term" value="P:DNA-templated transcription initiation"/>
    <property type="evidence" value="ECO:0007669"/>
    <property type="project" value="InterPro"/>
</dbReference>
<dbReference type="Pfam" id="PF04542">
    <property type="entry name" value="Sigma70_r2"/>
    <property type="match status" value="1"/>
</dbReference>
<dbReference type="NCBIfam" id="TIGR02937">
    <property type="entry name" value="sigma70-ECF"/>
    <property type="match status" value="1"/>
</dbReference>
<dbReference type="InterPro" id="IPR036388">
    <property type="entry name" value="WH-like_DNA-bd_sf"/>
</dbReference>
<keyword evidence="5" id="KW-0804">Transcription</keyword>
<dbReference type="PANTHER" id="PTHR43133">
    <property type="entry name" value="RNA POLYMERASE ECF-TYPE SIGMA FACTO"/>
    <property type="match status" value="1"/>
</dbReference>
<gene>
    <name evidence="8" type="ORF">ENH88_18655</name>
</gene>
<feature type="domain" description="RNA polymerase sigma factor 70 region 4 type 2" evidence="7">
    <location>
        <begin position="111"/>
        <end position="156"/>
    </location>
</feature>
<dbReference type="PANTHER" id="PTHR43133:SF8">
    <property type="entry name" value="RNA POLYMERASE SIGMA FACTOR HI_1459-RELATED"/>
    <property type="match status" value="1"/>
</dbReference>
<dbReference type="InterPro" id="IPR007627">
    <property type="entry name" value="RNA_pol_sigma70_r2"/>
</dbReference>
<dbReference type="Gene3D" id="1.10.1740.10">
    <property type="match status" value="1"/>
</dbReference>